<dbReference type="AlphaFoldDB" id="A0A2K3MQK4"/>
<comment type="caution">
    <text evidence="1">The sequence shown here is derived from an EMBL/GenBank/DDBJ whole genome shotgun (WGS) entry which is preliminary data.</text>
</comment>
<reference evidence="1 2" key="2">
    <citation type="journal article" date="2017" name="Front. Plant Sci.">
        <title>Gene Classification and Mining of Molecular Markers Useful in Red Clover (Trifolium pratense) Breeding.</title>
        <authorList>
            <person name="Istvanek J."/>
            <person name="Dluhosova J."/>
            <person name="Dluhos P."/>
            <person name="Patkova L."/>
            <person name="Nedelnik J."/>
            <person name="Repkova J."/>
        </authorList>
    </citation>
    <scope>NUCLEOTIDE SEQUENCE [LARGE SCALE GENOMIC DNA]</scope>
    <source>
        <strain evidence="2">cv. Tatra</strain>
        <tissue evidence="1">Young leaves</tissue>
    </source>
</reference>
<proteinExistence type="predicted"/>
<name>A0A2K3MQK4_TRIPR</name>
<protein>
    <submittedName>
        <fullName evidence="1">Uncharacterized protein</fullName>
    </submittedName>
</protein>
<gene>
    <name evidence="1" type="ORF">L195_g016205</name>
</gene>
<dbReference type="EMBL" id="ASHM01011154">
    <property type="protein sequence ID" value="PNX93057.1"/>
    <property type="molecule type" value="Genomic_DNA"/>
</dbReference>
<sequence>MPVLQMQDIVWAELRPRGPDSASLDKSGWPTIRELRLDGRHPNGHIPGT</sequence>
<evidence type="ECO:0000313" key="2">
    <source>
        <dbReference type="Proteomes" id="UP000236291"/>
    </source>
</evidence>
<dbReference type="Proteomes" id="UP000236291">
    <property type="component" value="Unassembled WGS sequence"/>
</dbReference>
<feature type="non-terminal residue" evidence="1">
    <location>
        <position position="49"/>
    </location>
</feature>
<organism evidence="1 2">
    <name type="scientific">Trifolium pratense</name>
    <name type="common">Red clover</name>
    <dbReference type="NCBI Taxonomy" id="57577"/>
    <lineage>
        <taxon>Eukaryota</taxon>
        <taxon>Viridiplantae</taxon>
        <taxon>Streptophyta</taxon>
        <taxon>Embryophyta</taxon>
        <taxon>Tracheophyta</taxon>
        <taxon>Spermatophyta</taxon>
        <taxon>Magnoliopsida</taxon>
        <taxon>eudicotyledons</taxon>
        <taxon>Gunneridae</taxon>
        <taxon>Pentapetalae</taxon>
        <taxon>rosids</taxon>
        <taxon>fabids</taxon>
        <taxon>Fabales</taxon>
        <taxon>Fabaceae</taxon>
        <taxon>Papilionoideae</taxon>
        <taxon>50 kb inversion clade</taxon>
        <taxon>NPAAA clade</taxon>
        <taxon>Hologalegina</taxon>
        <taxon>IRL clade</taxon>
        <taxon>Trifolieae</taxon>
        <taxon>Trifolium</taxon>
    </lineage>
</organism>
<evidence type="ECO:0000313" key="1">
    <source>
        <dbReference type="EMBL" id="PNX93057.1"/>
    </source>
</evidence>
<reference evidence="1 2" key="1">
    <citation type="journal article" date="2014" name="Am. J. Bot.">
        <title>Genome assembly and annotation for red clover (Trifolium pratense; Fabaceae).</title>
        <authorList>
            <person name="Istvanek J."/>
            <person name="Jaros M."/>
            <person name="Krenek A."/>
            <person name="Repkova J."/>
        </authorList>
    </citation>
    <scope>NUCLEOTIDE SEQUENCE [LARGE SCALE GENOMIC DNA]</scope>
    <source>
        <strain evidence="2">cv. Tatra</strain>
        <tissue evidence="1">Young leaves</tissue>
    </source>
</reference>
<accession>A0A2K3MQK4</accession>